<keyword evidence="4" id="KW-0813">Transport</keyword>
<dbReference type="OrthoDB" id="10255013at2759"/>
<dbReference type="SUPFAM" id="SSF47661">
    <property type="entry name" value="t-snare proteins"/>
    <property type="match status" value="1"/>
</dbReference>
<organism evidence="12">
    <name type="scientific">Enterobius vermicularis</name>
    <name type="common">Human pinworm</name>
    <dbReference type="NCBI Taxonomy" id="51028"/>
    <lineage>
        <taxon>Eukaryota</taxon>
        <taxon>Metazoa</taxon>
        <taxon>Ecdysozoa</taxon>
        <taxon>Nematoda</taxon>
        <taxon>Chromadorea</taxon>
        <taxon>Rhabditida</taxon>
        <taxon>Spirurina</taxon>
        <taxon>Oxyuridomorpha</taxon>
        <taxon>Oxyuroidea</taxon>
        <taxon>Oxyuridae</taxon>
        <taxon>Enterobius</taxon>
    </lineage>
</organism>
<dbReference type="CDD" id="cd00179">
    <property type="entry name" value="SynN"/>
    <property type="match status" value="1"/>
</dbReference>
<dbReference type="GO" id="GO:0031201">
    <property type="term" value="C:SNARE complex"/>
    <property type="evidence" value="ECO:0007669"/>
    <property type="project" value="TreeGrafter"/>
</dbReference>
<feature type="domain" description="T-SNARE coiled-coil homology" evidence="9">
    <location>
        <begin position="196"/>
        <end position="258"/>
    </location>
</feature>
<feature type="coiled-coil region" evidence="7">
    <location>
        <begin position="126"/>
        <end position="172"/>
    </location>
</feature>
<dbReference type="EMBL" id="UXUI01008969">
    <property type="protein sequence ID" value="VDD92791.1"/>
    <property type="molecule type" value="Genomic_DNA"/>
</dbReference>
<evidence type="ECO:0000256" key="6">
    <source>
        <dbReference type="ARBA" id="ARBA00023136"/>
    </source>
</evidence>
<keyword evidence="11" id="KW-1185">Reference proteome</keyword>
<comment type="similarity">
    <text evidence="2">Belongs to the syntaxin family.</text>
</comment>
<keyword evidence="3 8" id="KW-0812">Transmembrane</keyword>
<evidence type="ECO:0000313" key="11">
    <source>
        <dbReference type="Proteomes" id="UP000274131"/>
    </source>
</evidence>
<proteinExistence type="inferred from homology"/>
<dbReference type="WBParaSite" id="EVEC_0000805801-mRNA-1">
    <property type="protein sequence ID" value="EVEC_0000805801-mRNA-1"/>
    <property type="gene ID" value="EVEC_0000805801"/>
</dbReference>
<keyword evidence="4" id="KW-0532">Neurotransmitter transport</keyword>
<evidence type="ECO:0000256" key="1">
    <source>
        <dbReference type="ARBA" id="ARBA00004211"/>
    </source>
</evidence>
<feature type="transmembrane region" description="Helical" evidence="8">
    <location>
        <begin position="270"/>
        <end position="294"/>
    </location>
</feature>
<reference evidence="10 11" key="2">
    <citation type="submission" date="2018-10" db="EMBL/GenBank/DDBJ databases">
        <authorList>
            <consortium name="Pathogen Informatics"/>
        </authorList>
    </citation>
    <scope>NUCLEOTIDE SEQUENCE [LARGE SCALE GENOMIC DNA]</scope>
</reference>
<evidence type="ECO:0000313" key="12">
    <source>
        <dbReference type="WBParaSite" id="EVEC_0000805801-mRNA-1"/>
    </source>
</evidence>
<dbReference type="PANTHER" id="PTHR19957">
    <property type="entry name" value="SYNTAXIN"/>
    <property type="match status" value="1"/>
</dbReference>
<protein>
    <submittedName>
        <fullName evidence="12">t-SNARE coiled-coil homology domain-containing protein</fullName>
    </submittedName>
</protein>
<keyword evidence="5 8" id="KW-1133">Transmembrane helix</keyword>
<dbReference type="Pfam" id="PF05739">
    <property type="entry name" value="SNARE"/>
    <property type="match status" value="1"/>
</dbReference>
<dbReference type="GO" id="GO:0005484">
    <property type="term" value="F:SNAP receptor activity"/>
    <property type="evidence" value="ECO:0007669"/>
    <property type="project" value="TreeGrafter"/>
</dbReference>
<evidence type="ECO:0000256" key="3">
    <source>
        <dbReference type="ARBA" id="ARBA00022692"/>
    </source>
</evidence>
<evidence type="ECO:0000256" key="4">
    <source>
        <dbReference type="ARBA" id="ARBA00022775"/>
    </source>
</evidence>
<evidence type="ECO:0000256" key="8">
    <source>
        <dbReference type="SAM" id="Phobius"/>
    </source>
</evidence>
<dbReference type="Pfam" id="PF00804">
    <property type="entry name" value="Syntaxin"/>
    <property type="match status" value="1"/>
</dbReference>
<keyword evidence="7" id="KW-0175">Coiled coil</keyword>
<dbReference type="Gene3D" id="1.20.58.70">
    <property type="match status" value="1"/>
</dbReference>
<name>A0A0N4VBY5_ENTVE</name>
<dbReference type="Proteomes" id="UP000274131">
    <property type="component" value="Unassembled WGS sequence"/>
</dbReference>
<dbReference type="AlphaFoldDB" id="A0A0N4VBY5"/>
<dbReference type="GO" id="GO:0012505">
    <property type="term" value="C:endomembrane system"/>
    <property type="evidence" value="ECO:0007669"/>
    <property type="project" value="TreeGrafter"/>
</dbReference>
<evidence type="ECO:0000256" key="7">
    <source>
        <dbReference type="SAM" id="Coils"/>
    </source>
</evidence>
<dbReference type="SMART" id="SM00503">
    <property type="entry name" value="SynN"/>
    <property type="match status" value="1"/>
</dbReference>
<accession>A0A0N4VBY5</accession>
<dbReference type="CDD" id="cd15848">
    <property type="entry name" value="SNARE_syntaxin1-like"/>
    <property type="match status" value="1"/>
</dbReference>
<dbReference type="InterPro" id="IPR000727">
    <property type="entry name" value="T_SNARE_dom"/>
</dbReference>
<dbReference type="PROSITE" id="PS50192">
    <property type="entry name" value="T_SNARE"/>
    <property type="match status" value="1"/>
</dbReference>
<dbReference type="GO" id="GO:0006836">
    <property type="term" value="P:neurotransmitter transport"/>
    <property type="evidence" value="ECO:0007669"/>
    <property type="project" value="UniProtKB-KW"/>
</dbReference>
<evidence type="ECO:0000256" key="2">
    <source>
        <dbReference type="ARBA" id="ARBA00009063"/>
    </source>
</evidence>
<evidence type="ECO:0000256" key="5">
    <source>
        <dbReference type="ARBA" id="ARBA00022989"/>
    </source>
</evidence>
<dbReference type="GO" id="GO:0005886">
    <property type="term" value="C:plasma membrane"/>
    <property type="evidence" value="ECO:0007669"/>
    <property type="project" value="TreeGrafter"/>
</dbReference>
<keyword evidence="6 8" id="KW-0472">Membrane</keyword>
<reference evidence="12" key="1">
    <citation type="submission" date="2017-02" db="UniProtKB">
        <authorList>
            <consortium name="WormBaseParasite"/>
        </authorList>
    </citation>
    <scope>IDENTIFICATION</scope>
</reference>
<dbReference type="PANTHER" id="PTHR19957:SF307">
    <property type="entry name" value="PROTEIN SSO1-RELATED"/>
    <property type="match status" value="1"/>
</dbReference>
<dbReference type="STRING" id="51028.A0A0N4VBY5"/>
<evidence type="ECO:0000259" key="9">
    <source>
        <dbReference type="PROSITE" id="PS50192"/>
    </source>
</evidence>
<dbReference type="GO" id="GO:0048278">
    <property type="term" value="P:vesicle docking"/>
    <property type="evidence" value="ECO:0007669"/>
    <property type="project" value="TreeGrafter"/>
</dbReference>
<dbReference type="InterPro" id="IPR045242">
    <property type="entry name" value="Syntaxin"/>
</dbReference>
<dbReference type="SMART" id="SM00397">
    <property type="entry name" value="t_SNARE"/>
    <property type="match status" value="1"/>
</dbReference>
<gene>
    <name evidence="10" type="ORF">EVEC_LOCUS7542</name>
</gene>
<dbReference type="Gene3D" id="1.20.5.110">
    <property type="match status" value="1"/>
</dbReference>
<comment type="subcellular location">
    <subcellularLocation>
        <location evidence="1">Membrane</location>
        <topology evidence="1">Single-pass type IV membrane protein</topology>
    </subcellularLocation>
</comment>
<dbReference type="GO" id="GO:0000149">
    <property type="term" value="F:SNARE binding"/>
    <property type="evidence" value="ECO:0007669"/>
    <property type="project" value="TreeGrafter"/>
</dbReference>
<dbReference type="GO" id="GO:0006886">
    <property type="term" value="P:intracellular protein transport"/>
    <property type="evidence" value="ECO:0007669"/>
    <property type="project" value="TreeGrafter"/>
</dbReference>
<evidence type="ECO:0000313" key="10">
    <source>
        <dbReference type="EMBL" id="VDD92791.1"/>
    </source>
</evidence>
<dbReference type="GO" id="GO:0006887">
    <property type="term" value="P:exocytosis"/>
    <property type="evidence" value="ECO:0007669"/>
    <property type="project" value="TreeGrafter"/>
</dbReference>
<sequence length="296" mass="33411">MVRDRSSEFRRKVASNEVNLEVLENGSVSDGTTDSFFNDVFEVRKLMEDLSNNIQSLNGKQSDVLAKPTVDDAQKVELDNYIGAIKQQIQNLKPRLISMKTSLEQDEKHLNASWNSADMRIRKHQMESLMKKLSDLIEQFTAAQTDYRQRVARRIKRQLELAGERASDAEIESMLDSKSTQIFYRGMSSAAAQSAIADASSRHAEILRLEQSVSELNEMYNDIAFLVHSQGESVSRIDENVENAFAHVEEGAQSARQAVRYKKSALHKKIYCYILVVVVVLVIIAVIIILAVTLSK</sequence>
<dbReference type="InterPro" id="IPR010989">
    <property type="entry name" value="SNARE"/>
</dbReference>
<dbReference type="GO" id="GO:0006906">
    <property type="term" value="P:vesicle fusion"/>
    <property type="evidence" value="ECO:0007669"/>
    <property type="project" value="TreeGrafter"/>
</dbReference>
<dbReference type="InterPro" id="IPR006011">
    <property type="entry name" value="Syntaxin_N"/>
</dbReference>